<dbReference type="InterPro" id="IPR050067">
    <property type="entry name" value="IPM_dehydratase_rel_enz"/>
</dbReference>
<keyword evidence="8" id="KW-1185">Reference proteome</keyword>
<evidence type="ECO:0000256" key="1">
    <source>
        <dbReference type="ARBA" id="ARBA00022723"/>
    </source>
</evidence>
<dbReference type="SUPFAM" id="SSF52016">
    <property type="entry name" value="LeuD/IlvD-like"/>
    <property type="match status" value="1"/>
</dbReference>
<dbReference type="Proteomes" id="UP000244855">
    <property type="component" value="Unassembled WGS sequence"/>
</dbReference>
<dbReference type="EMBL" id="KZ805341">
    <property type="protein sequence ID" value="PVI02551.1"/>
    <property type="molecule type" value="Genomic_DNA"/>
</dbReference>
<name>A0A2V1DWK4_9PLEO</name>
<evidence type="ECO:0000256" key="2">
    <source>
        <dbReference type="ARBA" id="ARBA00023004"/>
    </source>
</evidence>
<dbReference type="PANTHER" id="PTHR43822:SF2">
    <property type="entry name" value="HOMOACONITASE, MITOCHONDRIAL"/>
    <property type="match status" value="1"/>
</dbReference>
<dbReference type="PANTHER" id="PTHR43822">
    <property type="entry name" value="HOMOACONITASE, MITOCHONDRIAL-RELATED"/>
    <property type="match status" value="1"/>
</dbReference>
<keyword evidence="3" id="KW-0411">Iron-sulfur</keyword>
<dbReference type="STRING" id="97972.A0A2V1DWK4"/>
<dbReference type="InterPro" id="IPR001030">
    <property type="entry name" value="Acoase/IPM_deHydtase_lsu_aba"/>
</dbReference>
<reference evidence="7 8" key="1">
    <citation type="journal article" date="2018" name="Sci. Rep.">
        <title>Comparative genomics provides insights into the lifestyle and reveals functional heterogeneity of dark septate endophytic fungi.</title>
        <authorList>
            <person name="Knapp D.G."/>
            <person name="Nemeth J.B."/>
            <person name="Barry K."/>
            <person name="Hainaut M."/>
            <person name="Henrissat B."/>
            <person name="Johnson J."/>
            <person name="Kuo A."/>
            <person name="Lim J.H.P."/>
            <person name="Lipzen A."/>
            <person name="Nolan M."/>
            <person name="Ohm R.A."/>
            <person name="Tamas L."/>
            <person name="Grigoriev I.V."/>
            <person name="Spatafora J.W."/>
            <person name="Nagy L.G."/>
            <person name="Kovacs G.M."/>
        </authorList>
    </citation>
    <scope>NUCLEOTIDE SEQUENCE [LARGE SCALE GENOMIC DNA]</scope>
    <source>
        <strain evidence="7 8">DSE2036</strain>
    </source>
</reference>
<dbReference type="PRINTS" id="PR00415">
    <property type="entry name" value="ACONITASE"/>
</dbReference>
<keyword evidence="4" id="KW-0456">Lyase</keyword>
<dbReference type="GO" id="GO:0051536">
    <property type="term" value="F:iron-sulfur cluster binding"/>
    <property type="evidence" value="ECO:0007669"/>
    <property type="project" value="UniProtKB-KW"/>
</dbReference>
<sequence length="798" mass="87658">MPANLDEISPKEFPLVKALSEIRSLDLYGKDILHRIDMIGHSREADALLEAYQHCKADPDFGGLGLSDSNVLNESQSNELLFYVSAYLEALNYQDRNATPRTPLRERPFGRRGMTLAEKIFAAHDVSGQGEVKPGDVIRLDVDWVIASELSWSAMEKTYESLGSPGIFRNDRLWIAGDHVVDPRVMDHPKIKPLIDASERAKRIFKMTENQGMNYTIMHTEFCRERAQPGMLVIGSDSHTCSAGSVSCLAIGLGVADVTLPLVTGETWIKVPETVEIRFINEPRLGIGGKDVILYILKELKRNTVAADRVVEYTGPGLKSLSCDARFAICNMATEFGAVTGICVPDDITKSFIDKRKNPKHKKLAHYYRPDTDAQYAESHIIDLHKVEPSVARYPSPDDVVPVESVAGTALDGCFIGACTTAREDLVLAALVLEAGLDQGLKPADHGKRKVVPGSRPILHDLRKLSFVDIFERAGFEIGVPSCSYCVGMSADKAGKGEVWLSSQNRNFENRMGPGAIGSITSAVTVAASSFDMKITDPTPLIDRIDHDRLQELLGIDFSMKSIIQYVEPSARNVITVASGKRSNPGRPEPHQSDEQALTQDFNHKSINGKVQTLGDFIDTDALAPAKALIGNLSAAELGEYCLCHTHPSFRQRVKDGLSVVVAGKAFGVGSSRENAVTALMGTGVQCVIARSFAFIYSRNQPNLGLLGIVMEDERFYEVAIDGADIEIGVEERVVRVGGREFPFTLSDLEMRLWKQGGMSPAFAKWGKEILERVTAPSKKVNAPARLERSVEEQKFVW</sequence>
<dbReference type="AlphaFoldDB" id="A0A2V1DWK4"/>
<dbReference type="Pfam" id="PF00694">
    <property type="entry name" value="Aconitase_C"/>
    <property type="match status" value="1"/>
</dbReference>
<organism evidence="7 8">
    <name type="scientific">Periconia macrospinosa</name>
    <dbReference type="NCBI Taxonomy" id="97972"/>
    <lineage>
        <taxon>Eukaryota</taxon>
        <taxon>Fungi</taxon>
        <taxon>Dikarya</taxon>
        <taxon>Ascomycota</taxon>
        <taxon>Pezizomycotina</taxon>
        <taxon>Dothideomycetes</taxon>
        <taxon>Pleosporomycetidae</taxon>
        <taxon>Pleosporales</taxon>
        <taxon>Massarineae</taxon>
        <taxon>Periconiaceae</taxon>
        <taxon>Periconia</taxon>
    </lineage>
</organism>
<dbReference type="Gene3D" id="3.30.499.10">
    <property type="entry name" value="Aconitase, domain 3"/>
    <property type="match status" value="2"/>
</dbReference>
<dbReference type="InterPro" id="IPR015931">
    <property type="entry name" value="Acnase/IPM_dHydase_lsu_aba_1/3"/>
</dbReference>
<dbReference type="InterPro" id="IPR015928">
    <property type="entry name" value="Aconitase/3IPM_dehydase_swvl"/>
</dbReference>
<evidence type="ECO:0000313" key="7">
    <source>
        <dbReference type="EMBL" id="PVI02551.1"/>
    </source>
</evidence>
<dbReference type="OrthoDB" id="419183at2759"/>
<keyword evidence="1" id="KW-0479">Metal-binding</keyword>
<evidence type="ECO:0000259" key="6">
    <source>
        <dbReference type="Pfam" id="PF00694"/>
    </source>
</evidence>
<evidence type="ECO:0000256" key="4">
    <source>
        <dbReference type="ARBA" id="ARBA00023239"/>
    </source>
</evidence>
<proteinExistence type="predicted"/>
<dbReference type="InterPro" id="IPR000573">
    <property type="entry name" value="AconitaseA/IPMdHydase_ssu_swvl"/>
</dbReference>
<evidence type="ECO:0000256" key="3">
    <source>
        <dbReference type="ARBA" id="ARBA00023014"/>
    </source>
</evidence>
<gene>
    <name evidence="7" type="ORF">DM02DRAFT_701355</name>
</gene>
<dbReference type="GO" id="GO:0170038">
    <property type="term" value="P:proteinogenic amino acid biosynthetic process"/>
    <property type="evidence" value="ECO:0007669"/>
    <property type="project" value="UniProtKB-ARBA"/>
</dbReference>
<feature type="domain" description="Aconitase/3-isopropylmalate dehydratase large subunit alpha/beta/alpha" evidence="5">
    <location>
        <begin position="211"/>
        <end position="531"/>
    </location>
</feature>
<protein>
    <submittedName>
        <fullName evidence="7">Aconitase iron-sulfur domain-containing protein</fullName>
    </submittedName>
</protein>
<dbReference type="Pfam" id="PF00330">
    <property type="entry name" value="Aconitase"/>
    <property type="match status" value="1"/>
</dbReference>
<evidence type="ECO:0000313" key="8">
    <source>
        <dbReference type="Proteomes" id="UP000244855"/>
    </source>
</evidence>
<keyword evidence="2" id="KW-0408">Iron</keyword>
<dbReference type="GO" id="GO:0046872">
    <property type="term" value="F:metal ion binding"/>
    <property type="evidence" value="ECO:0007669"/>
    <property type="project" value="UniProtKB-KW"/>
</dbReference>
<dbReference type="InterPro" id="IPR011827">
    <property type="entry name" value="LeuD_type2/HacB/DmdB"/>
</dbReference>
<accession>A0A2V1DWK4</accession>
<dbReference type="GO" id="GO:0016836">
    <property type="term" value="F:hydro-lyase activity"/>
    <property type="evidence" value="ECO:0007669"/>
    <property type="project" value="InterPro"/>
</dbReference>
<evidence type="ECO:0000259" key="5">
    <source>
        <dbReference type="Pfam" id="PF00330"/>
    </source>
</evidence>
<dbReference type="SUPFAM" id="SSF53732">
    <property type="entry name" value="Aconitase iron-sulfur domain"/>
    <property type="match status" value="1"/>
</dbReference>
<dbReference type="InterPro" id="IPR036008">
    <property type="entry name" value="Aconitase_4Fe-4S_dom"/>
</dbReference>
<dbReference type="Gene3D" id="3.20.19.10">
    <property type="entry name" value="Aconitase, domain 4"/>
    <property type="match status" value="1"/>
</dbReference>
<dbReference type="NCBIfam" id="TIGR02087">
    <property type="entry name" value="LEUD_arch"/>
    <property type="match status" value="1"/>
</dbReference>
<dbReference type="GO" id="GO:0170034">
    <property type="term" value="P:L-amino acid biosynthetic process"/>
    <property type="evidence" value="ECO:0007669"/>
    <property type="project" value="UniProtKB-ARBA"/>
</dbReference>
<feature type="domain" description="Aconitase A/isopropylmalate dehydratase small subunit swivel" evidence="6">
    <location>
        <begin position="657"/>
        <end position="713"/>
    </location>
</feature>